<dbReference type="EMBL" id="UOGD01000454">
    <property type="protein sequence ID" value="VAX29533.1"/>
    <property type="molecule type" value="Genomic_DNA"/>
</dbReference>
<name>A0A3B1CYG3_9ZZZZ</name>
<accession>A0A3B1CYG3</accession>
<organism evidence="1">
    <name type="scientific">hydrothermal vent metagenome</name>
    <dbReference type="NCBI Taxonomy" id="652676"/>
    <lineage>
        <taxon>unclassified sequences</taxon>
        <taxon>metagenomes</taxon>
        <taxon>ecological metagenomes</taxon>
    </lineage>
</organism>
<protein>
    <submittedName>
        <fullName evidence="1">Uncharacterized protein</fullName>
    </submittedName>
</protein>
<reference evidence="1" key="1">
    <citation type="submission" date="2018-06" db="EMBL/GenBank/DDBJ databases">
        <authorList>
            <person name="Zhirakovskaya E."/>
        </authorList>
    </citation>
    <scope>NUCLEOTIDE SEQUENCE</scope>
</reference>
<sequence>MKKLDFNPSKSTEDFRRNYKLHDIAEYNGKNLLTQWGFKCSAFGEDNRYKKVWEKGEDKPDVIISYNERSALLDWKGKHGSTWLVNERAVNSYKKWSAEFNLPLIVVFFVINKEGKILKRKFAVLNSHSHKLSANKQWDKNKTVEFQKDLPDFTKANLLKYI</sequence>
<dbReference type="AlphaFoldDB" id="A0A3B1CYG3"/>
<proteinExistence type="predicted"/>
<gene>
    <name evidence="1" type="ORF">MNBD_IGNAVI01-1475</name>
</gene>
<evidence type="ECO:0000313" key="1">
    <source>
        <dbReference type="EMBL" id="VAX29533.1"/>
    </source>
</evidence>